<proteinExistence type="predicted"/>
<organism evidence="2">
    <name type="scientific">Cafeteria roenbergensis</name>
    <name type="common">Marine flagellate</name>
    <dbReference type="NCBI Taxonomy" id="33653"/>
    <lineage>
        <taxon>Eukaryota</taxon>
        <taxon>Sar</taxon>
        <taxon>Stramenopiles</taxon>
        <taxon>Bigyra</taxon>
        <taxon>Opalozoa</taxon>
        <taxon>Bicosoecida</taxon>
        <taxon>Cafeteriaceae</taxon>
        <taxon>Cafeteria</taxon>
    </lineage>
</organism>
<feature type="region of interest" description="Disordered" evidence="1">
    <location>
        <begin position="129"/>
        <end position="166"/>
    </location>
</feature>
<dbReference type="EMBL" id="HBET01002021">
    <property type="protein sequence ID" value="CAD8557148.1"/>
    <property type="molecule type" value="Transcribed_RNA"/>
</dbReference>
<reference evidence="2" key="1">
    <citation type="submission" date="2021-01" db="EMBL/GenBank/DDBJ databases">
        <authorList>
            <person name="Corre E."/>
            <person name="Pelletier E."/>
            <person name="Niang G."/>
            <person name="Scheremetjew M."/>
            <person name="Finn R."/>
            <person name="Kale V."/>
            <person name="Holt S."/>
            <person name="Cochrane G."/>
            <person name="Meng A."/>
            <person name="Brown T."/>
            <person name="Cohen L."/>
        </authorList>
    </citation>
    <scope>NUCLEOTIDE SEQUENCE</scope>
    <source>
        <strain evidence="2">E4-10</strain>
    </source>
</reference>
<protein>
    <submittedName>
        <fullName evidence="2">Uncharacterized protein</fullName>
    </submittedName>
</protein>
<accession>A0A7S0JPZ0</accession>
<feature type="region of interest" description="Disordered" evidence="1">
    <location>
        <begin position="1"/>
        <end position="90"/>
    </location>
</feature>
<feature type="compositionally biased region" description="Low complexity" evidence="1">
    <location>
        <begin position="54"/>
        <end position="68"/>
    </location>
</feature>
<gene>
    <name evidence="2" type="ORF">CROE0942_LOCUS1482</name>
</gene>
<evidence type="ECO:0000313" key="2">
    <source>
        <dbReference type="EMBL" id="CAD8557148.1"/>
    </source>
</evidence>
<evidence type="ECO:0000256" key="1">
    <source>
        <dbReference type="SAM" id="MobiDB-lite"/>
    </source>
</evidence>
<dbReference type="AlphaFoldDB" id="A0A7S0JPZ0"/>
<sequence>MPGCGRLSERIGASACGSEAPGQQAEGVVEALDKLRGSRPAGQGGIESNEHQGRVSGASSASQGVVDATGASLAASPEGANGWQSSAAAQRALDGTTLVAHTSREAIASSGLVDRSVMAEVVAHLVQLRSPQDVDEHQQQQQQQQGPQFSEAAPRAGPVVSPAGGGDAAVLAAAVAPGSPEAPAEE</sequence>
<name>A0A7S0JPZ0_CAFRO</name>